<comment type="similarity">
    <text evidence="1">Belongs to the NnrE/AIBP family.</text>
</comment>
<feature type="binding site" evidence="1">
    <location>
        <position position="122"/>
    </location>
    <ligand>
        <name>K(+)</name>
        <dbReference type="ChEBI" id="CHEBI:29103"/>
    </ligand>
</feature>
<evidence type="ECO:0000313" key="3">
    <source>
        <dbReference type="EMBL" id="PDX57695.1"/>
    </source>
</evidence>
<dbReference type="NCBIfam" id="TIGR00197">
    <property type="entry name" value="yjeF_nterm"/>
    <property type="match status" value="1"/>
</dbReference>
<keyword evidence="1" id="KW-0547">Nucleotide-binding</keyword>
<evidence type="ECO:0000313" key="4">
    <source>
        <dbReference type="Proteomes" id="UP000220752"/>
    </source>
</evidence>
<feature type="binding site" evidence="1">
    <location>
        <begin position="126"/>
        <end position="132"/>
    </location>
    <ligand>
        <name>(6S)-NADPHX</name>
        <dbReference type="ChEBI" id="CHEBI:64076"/>
    </ligand>
</feature>
<evidence type="ECO:0000259" key="2">
    <source>
        <dbReference type="PROSITE" id="PS51385"/>
    </source>
</evidence>
<dbReference type="Pfam" id="PF03853">
    <property type="entry name" value="YjeF_N"/>
    <property type="match status" value="1"/>
</dbReference>
<feature type="binding site" evidence="1">
    <location>
        <position position="161"/>
    </location>
    <ligand>
        <name>K(+)</name>
        <dbReference type="ChEBI" id="CHEBI:29103"/>
    </ligand>
</feature>
<keyword evidence="1" id="KW-0413">Isomerase</keyword>
<keyword evidence="4" id="KW-1185">Reference proteome</keyword>
<name>A0A2A6Z8I1_9FIRM</name>
<dbReference type="Gene3D" id="3.40.50.10260">
    <property type="entry name" value="YjeF N-terminal domain"/>
    <property type="match status" value="1"/>
</dbReference>
<keyword evidence="1" id="KW-0479">Metal-binding</keyword>
<comment type="caution">
    <text evidence="1">Lacks conserved residue(s) required for the propagation of feature annotation.</text>
</comment>
<gene>
    <name evidence="1" type="primary">nnrE</name>
    <name evidence="3" type="ORF">CGS46_14450</name>
</gene>
<dbReference type="GO" id="GO:0052856">
    <property type="term" value="F:NAD(P)HX epimerase activity"/>
    <property type="evidence" value="ECO:0007669"/>
    <property type="project" value="UniProtKB-UniRule"/>
</dbReference>
<feature type="binding site" evidence="1">
    <location>
        <position position="158"/>
    </location>
    <ligand>
        <name>(6S)-NADPHX</name>
        <dbReference type="ChEBI" id="CHEBI:64076"/>
    </ligand>
</feature>
<keyword evidence="1" id="KW-0520">NAD</keyword>
<comment type="caution">
    <text evidence="3">The sequence shown here is derived from an EMBL/GenBank/DDBJ whole genome shotgun (WGS) entry which is preliminary data.</text>
</comment>
<comment type="function">
    <text evidence="1">Catalyzes the epimerization of the S- and R-forms of NAD(P)HX, a damaged form of NAD(P)H that is a result of enzymatic or heat-dependent hydration. This is a prerequisite for the S-specific NAD(P)H-hydrate dehydratase to allow the repair of both epimers of NAD(P)HX.</text>
</comment>
<dbReference type="GO" id="GO:0000166">
    <property type="term" value="F:nucleotide binding"/>
    <property type="evidence" value="ECO:0007669"/>
    <property type="project" value="UniProtKB-KW"/>
</dbReference>
<proteinExistence type="inferred from homology"/>
<keyword evidence="1" id="KW-0521">NADP</keyword>
<evidence type="ECO:0000256" key="1">
    <source>
        <dbReference type="HAMAP-Rule" id="MF_01966"/>
    </source>
</evidence>
<dbReference type="EMBL" id="NMTQ01000037">
    <property type="protein sequence ID" value="PDX57695.1"/>
    <property type="molecule type" value="Genomic_DNA"/>
</dbReference>
<feature type="binding site" evidence="1">
    <location>
        <begin position="58"/>
        <end position="62"/>
    </location>
    <ligand>
        <name>(6S)-NADPHX</name>
        <dbReference type="ChEBI" id="CHEBI:64076"/>
    </ligand>
</feature>
<keyword evidence="1" id="KW-0630">Potassium</keyword>
<dbReference type="PROSITE" id="PS51385">
    <property type="entry name" value="YJEF_N"/>
    <property type="match status" value="1"/>
</dbReference>
<reference evidence="3 4" key="1">
    <citation type="journal article" date="2017" name="Front. Microbiol.">
        <title>New Insights into the Diversity of the Genus Faecalibacterium.</title>
        <authorList>
            <person name="Benevides L."/>
            <person name="Burman S."/>
            <person name="Martin R."/>
            <person name="Robert V."/>
            <person name="Thomas M."/>
            <person name="Miquel S."/>
            <person name="Chain F."/>
            <person name="Sokol H."/>
            <person name="Bermudez-Humaran L.G."/>
            <person name="Morrison M."/>
            <person name="Langella P."/>
            <person name="Azevedo V.A."/>
            <person name="Chatel J.M."/>
            <person name="Soares S."/>
        </authorList>
    </citation>
    <scope>NUCLEOTIDE SEQUENCE [LARGE SCALE GENOMIC DNA]</scope>
    <source>
        <strain evidence="4">CNCM I-4540</strain>
    </source>
</reference>
<dbReference type="EC" id="5.1.99.6" evidence="1"/>
<comment type="catalytic activity">
    <reaction evidence="1">
        <text>(6R)-NADPHX = (6S)-NADPHX</text>
        <dbReference type="Rhea" id="RHEA:32227"/>
        <dbReference type="ChEBI" id="CHEBI:64076"/>
        <dbReference type="ChEBI" id="CHEBI:64077"/>
        <dbReference type="EC" id="5.1.99.6"/>
    </reaction>
</comment>
<dbReference type="InterPro" id="IPR004443">
    <property type="entry name" value="YjeF_N_dom"/>
</dbReference>
<dbReference type="GO" id="GO:0046872">
    <property type="term" value="F:metal ion binding"/>
    <property type="evidence" value="ECO:0007669"/>
    <property type="project" value="UniProtKB-KW"/>
</dbReference>
<dbReference type="InterPro" id="IPR036652">
    <property type="entry name" value="YjeF_N_dom_sf"/>
</dbReference>
<comment type="cofactor">
    <cofactor evidence="1">
        <name>K(+)</name>
        <dbReference type="ChEBI" id="CHEBI:29103"/>
    </cofactor>
    <text evidence="1">Binds 1 potassium ion per subunit.</text>
</comment>
<organism evidence="3 4">
    <name type="scientific">Faecalibacterium langellae</name>
    <dbReference type="NCBI Taxonomy" id="3435293"/>
    <lineage>
        <taxon>Bacteria</taxon>
        <taxon>Bacillati</taxon>
        <taxon>Bacillota</taxon>
        <taxon>Clostridia</taxon>
        <taxon>Eubacteriales</taxon>
        <taxon>Oscillospiraceae</taxon>
        <taxon>Faecalibacterium</taxon>
    </lineage>
</organism>
<comment type="catalytic activity">
    <reaction evidence="1">
        <text>(6R)-NADHX = (6S)-NADHX</text>
        <dbReference type="Rhea" id="RHEA:32215"/>
        <dbReference type="ChEBI" id="CHEBI:64074"/>
        <dbReference type="ChEBI" id="CHEBI:64075"/>
        <dbReference type="EC" id="5.1.99.6"/>
    </reaction>
</comment>
<dbReference type="SUPFAM" id="SSF64153">
    <property type="entry name" value="YjeF N-terminal domain-like"/>
    <property type="match status" value="1"/>
</dbReference>
<dbReference type="Proteomes" id="UP000220752">
    <property type="component" value="Unassembled WGS sequence"/>
</dbReference>
<accession>A0A2A6Z8I1</accession>
<dbReference type="AlphaFoldDB" id="A0A2A6Z8I1"/>
<sequence length="217" mass="22820">MKHRIVTAAQMKAIEQAGNSHGLPYLQMMENAGLAAYAELKNVLPQPGSLLVVCGKGNNGGDGFVIARAAAKEGWKVTVLLAEGEPKTPDAITNFERLHGLPVEICSDGSGLSHEPFTAVVDALYGTGFHGSLRPSGLAACALMNRQHENGAFVLAIDLPSGISTDTGEVAEGAVRADLTVTFDSYKPLHTAVSSAPLCGKIVCDDIGIRDEWHPVF</sequence>
<feature type="domain" description="YjeF N-terminal" evidence="2">
    <location>
        <begin position="6"/>
        <end position="215"/>
    </location>
</feature>
<dbReference type="HAMAP" id="MF_01966">
    <property type="entry name" value="NADHX_epimerase"/>
    <property type="match status" value="1"/>
</dbReference>
<protein>
    <recommendedName>
        <fullName evidence="1">NAD(P)H-hydrate epimerase</fullName>
        <ecNumber evidence="1">5.1.99.6</ecNumber>
    </recommendedName>
    <alternativeName>
        <fullName evidence="1">NAD(P)HX epimerase</fullName>
    </alternativeName>
</protein>
<feature type="binding site" evidence="1">
    <location>
        <position position="59"/>
    </location>
    <ligand>
        <name>K(+)</name>
        <dbReference type="ChEBI" id="CHEBI:29103"/>
    </ligand>
</feature>